<dbReference type="Proteomes" id="UP000324298">
    <property type="component" value="Unassembled WGS sequence"/>
</dbReference>
<feature type="chain" id="PRO_5023037741" description="Outer membrane protein beta-barrel domain-containing protein" evidence="3">
    <location>
        <begin position="37"/>
        <end position="347"/>
    </location>
</feature>
<dbReference type="AlphaFoldDB" id="A0A5A9XQQ6"/>
<dbReference type="Gene3D" id="2.40.160.20">
    <property type="match status" value="1"/>
</dbReference>
<reference evidence="5 6" key="1">
    <citation type="submission" date="2019-04" db="EMBL/GenBank/DDBJ databases">
        <title>Geobacter ruber sp. nov., ferric-reducing bacteria isolated from paddy soil.</title>
        <authorList>
            <person name="Xu Z."/>
            <person name="Masuda Y."/>
            <person name="Itoh H."/>
            <person name="Senoo K."/>
        </authorList>
    </citation>
    <scope>NUCLEOTIDE SEQUENCE [LARGE SCALE GENOMIC DNA]</scope>
    <source>
        <strain evidence="5 6">Red88</strain>
    </source>
</reference>
<evidence type="ECO:0000256" key="3">
    <source>
        <dbReference type="SAM" id="SignalP"/>
    </source>
</evidence>
<dbReference type="InterPro" id="IPR027385">
    <property type="entry name" value="Beta-barrel_OMP"/>
</dbReference>
<feature type="compositionally biased region" description="Basic and acidic residues" evidence="2">
    <location>
        <begin position="234"/>
        <end position="288"/>
    </location>
</feature>
<proteinExistence type="predicted"/>
<comment type="caution">
    <text evidence="5">The sequence shown here is derived from an EMBL/GenBank/DDBJ whole genome shotgun (WGS) entry which is preliminary data.</text>
</comment>
<accession>A0A5A9XQQ6</accession>
<organism evidence="5 6">
    <name type="scientific">Oryzomonas rubra</name>
    <dbReference type="NCBI Taxonomy" id="2509454"/>
    <lineage>
        <taxon>Bacteria</taxon>
        <taxon>Pseudomonadati</taxon>
        <taxon>Thermodesulfobacteriota</taxon>
        <taxon>Desulfuromonadia</taxon>
        <taxon>Geobacterales</taxon>
        <taxon>Geobacteraceae</taxon>
        <taxon>Oryzomonas</taxon>
    </lineage>
</organism>
<keyword evidence="6" id="KW-1185">Reference proteome</keyword>
<feature type="domain" description="Outer membrane protein beta-barrel" evidence="4">
    <location>
        <begin position="23"/>
        <end position="171"/>
    </location>
</feature>
<dbReference type="EMBL" id="SRSD01000001">
    <property type="protein sequence ID" value="KAA0894973.1"/>
    <property type="molecule type" value="Genomic_DNA"/>
</dbReference>
<feature type="region of interest" description="Disordered" evidence="2">
    <location>
        <begin position="210"/>
        <end position="347"/>
    </location>
</feature>
<dbReference type="Pfam" id="PF13505">
    <property type="entry name" value="OMP_b-brl"/>
    <property type="match status" value="1"/>
</dbReference>
<name>A0A5A9XQQ6_9BACT</name>
<sequence>MLFCHGYANTGGVFLKKMCACAAVSLVLTFSGTVFGAVSEGQFSVSPMIGGYTYDGGQHLSTAPVYSLRGGYSFTDHIGVEAGLDYSITSSKLVTDKDVSIFKYGVEGLYHFMPDKKLVPFVAAGLGGYNMSGPSALVSRKTMGFIDYGGGVKYFLYDRLALRADVRHVVANASAFEYTLGVTIPFGGTKGEARPAPTFASVKAALAKKRQEQVEAPQPIPQEKPRQPAAAAPEESKAREPSPSEQLARMKEQFTKEELDRITTFKTEWEKGEEARLAAEKSAREQERLNQATTRNELSREEGRMDAAPAVKQTKGKSATAGAAKKSALKKWHKTVDRKKRLLPPPL</sequence>
<dbReference type="SUPFAM" id="SSF56925">
    <property type="entry name" value="OMPA-like"/>
    <property type="match status" value="1"/>
</dbReference>
<dbReference type="InterPro" id="IPR011250">
    <property type="entry name" value="OMP/PagP_B-barrel"/>
</dbReference>
<keyword evidence="1 3" id="KW-0732">Signal</keyword>
<protein>
    <recommendedName>
        <fullName evidence="4">Outer membrane protein beta-barrel domain-containing protein</fullName>
    </recommendedName>
</protein>
<evidence type="ECO:0000313" key="5">
    <source>
        <dbReference type="EMBL" id="KAA0894973.1"/>
    </source>
</evidence>
<evidence type="ECO:0000256" key="1">
    <source>
        <dbReference type="ARBA" id="ARBA00022729"/>
    </source>
</evidence>
<feature type="signal peptide" evidence="3">
    <location>
        <begin position="1"/>
        <end position="36"/>
    </location>
</feature>
<dbReference type="OrthoDB" id="5482786at2"/>
<feature type="compositionally biased region" description="Low complexity" evidence="2">
    <location>
        <begin position="312"/>
        <end position="326"/>
    </location>
</feature>
<evidence type="ECO:0000256" key="2">
    <source>
        <dbReference type="SAM" id="MobiDB-lite"/>
    </source>
</evidence>
<feature type="compositionally biased region" description="Basic residues" evidence="2">
    <location>
        <begin position="327"/>
        <end position="347"/>
    </location>
</feature>
<gene>
    <name evidence="5" type="ORF">ET418_00180</name>
</gene>
<evidence type="ECO:0000313" key="6">
    <source>
        <dbReference type="Proteomes" id="UP000324298"/>
    </source>
</evidence>
<evidence type="ECO:0000259" key="4">
    <source>
        <dbReference type="Pfam" id="PF13505"/>
    </source>
</evidence>